<evidence type="ECO:0000313" key="2">
    <source>
        <dbReference type="Proteomes" id="UP001274896"/>
    </source>
</evidence>
<comment type="caution">
    <text evidence="1">The sequence shown here is derived from an EMBL/GenBank/DDBJ whole genome shotgun (WGS) entry which is preliminary data.</text>
</comment>
<gene>
    <name evidence="1" type="ORF">QTP70_033496</name>
</gene>
<evidence type="ECO:0000313" key="1">
    <source>
        <dbReference type="EMBL" id="KAK3554804.1"/>
    </source>
</evidence>
<dbReference type="Proteomes" id="UP001274896">
    <property type="component" value="Unassembled WGS sequence"/>
</dbReference>
<keyword evidence="2" id="KW-1185">Reference proteome</keyword>
<accession>A0AAE0RGZ1</accession>
<reference evidence="1" key="1">
    <citation type="submission" date="2023-06" db="EMBL/GenBank/DDBJ databases">
        <title>Male Hemibagrus guttatus genome.</title>
        <authorList>
            <person name="Bian C."/>
        </authorList>
    </citation>
    <scope>NUCLEOTIDE SEQUENCE</scope>
    <source>
        <strain evidence="1">Male_cb2023</strain>
        <tissue evidence="1">Muscle</tissue>
    </source>
</reference>
<dbReference type="EMBL" id="JAUCMX010000002">
    <property type="protein sequence ID" value="KAK3554804.1"/>
    <property type="molecule type" value="Genomic_DNA"/>
</dbReference>
<dbReference type="AlphaFoldDB" id="A0AAE0RGZ1"/>
<name>A0AAE0RGZ1_9TELE</name>
<protein>
    <submittedName>
        <fullName evidence="1">Uncharacterized protein</fullName>
    </submittedName>
</protein>
<proteinExistence type="predicted"/>
<feature type="non-terminal residue" evidence="1">
    <location>
        <position position="1"/>
    </location>
</feature>
<sequence length="88" mass="9090">MTGSVAVGSSGRVLMSTCRGPYGGSGSRQTATGARIPGSMGVNGLGGLHSCVNANDILDPTLLEEFHRIHPSRTAPCPRDCPQRRTPG</sequence>
<organism evidence="1 2">
    <name type="scientific">Hemibagrus guttatus</name>
    <dbReference type="NCBI Taxonomy" id="175788"/>
    <lineage>
        <taxon>Eukaryota</taxon>
        <taxon>Metazoa</taxon>
        <taxon>Chordata</taxon>
        <taxon>Craniata</taxon>
        <taxon>Vertebrata</taxon>
        <taxon>Euteleostomi</taxon>
        <taxon>Actinopterygii</taxon>
        <taxon>Neopterygii</taxon>
        <taxon>Teleostei</taxon>
        <taxon>Ostariophysi</taxon>
        <taxon>Siluriformes</taxon>
        <taxon>Bagridae</taxon>
        <taxon>Hemibagrus</taxon>
    </lineage>
</organism>